<organism evidence="1 2">
    <name type="scientific">Lipomyces orientalis</name>
    <dbReference type="NCBI Taxonomy" id="1233043"/>
    <lineage>
        <taxon>Eukaryota</taxon>
        <taxon>Fungi</taxon>
        <taxon>Dikarya</taxon>
        <taxon>Ascomycota</taxon>
        <taxon>Saccharomycotina</taxon>
        <taxon>Lipomycetes</taxon>
        <taxon>Lipomycetales</taxon>
        <taxon>Lipomycetaceae</taxon>
        <taxon>Lipomyces</taxon>
    </lineage>
</organism>
<dbReference type="EMBL" id="MU970189">
    <property type="protein sequence ID" value="KAK9319423.1"/>
    <property type="molecule type" value="Genomic_DNA"/>
</dbReference>
<sequence>MAPAIWLVTGSTSGIGAALVNHIVARGDKVIASGRKVEDRIGHLKSDNVALLELDIAAGKSAVETQLKKAWSIFGHIDVLMNNAGMAAMSSVEDADDNYVNNLFQVNLFGQMHLTQAILPFFRAQGHGTIAFTSSGSGWMAIPLMSHYAMTKAALSTFAESLHKEVSPLGIRAVAFDLGGYPTRLMEPRDAAPEHNPIATSEAYKPLLGELVGMFSTDPLGLMPGDPAKCASTIFDVVKSEGVVTSRKWAVRVVLGSDCLDYAKVRREEELKLLAIWEDVTISTDGRKYVPRSDIRKFIALEGVE</sequence>
<evidence type="ECO:0000313" key="1">
    <source>
        <dbReference type="EMBL" id="KAK9319423.1"/>
    </source>
</evidence>
<reference evidence="2" key="1">
    <citation type="journal article" date="2024" name="Front. Bioeng. Biotechnol.">
        <title>Genome-scale model development and genomic sequencing of the oleaginous clade Lipomyces.</title>
        <authorList>
            <person name="Czajka J.J."/>
            <person name="Han Y."/>
            <person name="Kim J."/>
            <person name="Mondo S.J."/>
            <person name="Hofstad B.A."/>
            <person name="Robles A."/>
            <person name="Haridas S."/>
            <person name="Riley R."/>
            <person name="LaButti K."/>
            <person name="Pangilinan J."/>
            <person name="Andreopoulos W."/>
            <person name="Lipzen A."/>
            <person name="Yan J."/>
            <person name="Wang M."/>
            <person name="Ng V."/>
            <person name="Grigoriev I.V."/>
            <person name="Spatafora J.W."/>
            <person name="Magnuson J.K."/>
            <person name="Baker S.E."/>
            <person name="Pomraning K.R."/>
        </authorList>
    </citation>
    <scope>NUCLEOTIDE SEQUENCE [LARGE SCALE GENOMIC DNA]</scope>
    <source>
        <strain evidence="2">CBS 10300</strain>
    </source>
</reference>
<accession>A0ACC3TDZ6</accession>
<keyword evidence="2" id="KW-1185">Reference proteome</keyword>
<comment type="caution">
    <text evidence="1">The sequence shown here is derived from an EMBL/GenBank/DDBJ whole genome shotgun (WGS) entry which is preliminary data.</text>
</comment>
<name>A0ACC3TDZ6_9ASCO</name>
<gene>
    <name evidence="1" type="ORF">V1517DRAFT_297376</name>
</gene>
<protein>
    <submittedName>
        <fullName evidence="1">Uncharacterized protein</fullName>
    </submittedName>
</protein>
<proteinExistence type="predicted"/>
<dbReference type="Proteomes" id="UP001489719">
    <property type="component" value="Unassembled WGS sequence"/>
</dbReference>
<evidence type="ECO:0000313" key="2">
    <source>
        <dbReference type="Proteomes" id="UP001489719"/>
    </source>
</evidence>